<evidence type="ECO:0000313" key="2">
    <source>
        <dbReference type="Proteomes" id="UP000298642"/>
    </source>
</evidence>
<dbReference type="KEGG" id="obj:EIO64_08005"/>
<proteinExistence type="predicted"/>
<dbReference type="Proteomes" id="UP000298642">
    <property type="component" value="Chromosome"/>
</dbReference>
<accession>A0A4D7ANP6</accession>
<protein>
    <submittedName>
        <fullName evidence="1">Uncharacterized protein</fullName>
    </submittedName>
</protein>
<gene>
    <name evidence="1" type="ORF">EIO64_08005</name>
</gene>
<dbReference type="GeneID" id="89523017"/>
<evidence type="ECO:0000313" key="1">
    <source>
        <dbReference type="EMBL" id="QCI59171.1"/>
    </source>
</evidence>
<sequence>MVYIQADGSLAAGMLYLRGGPEHRDDHWMMVDKGTGLPVWIDSTLRSARGSLGTAEALGQAFRRGLRLEI</sequence>
<dbReference type="RefSeq" id="WP_136891159.1">
    <property type="nucleotide sequence ID" value="NZ_CP034413.3"/>
</dbReference>
<keyword evidence="2" id="KW-1185">Reference proteome</keyword>
<dbReference type="AlphaFoldDB" id="A0A4D7ANP6"/>
<name>A0A4D7ANP6_9FIRM</name>
<organism evidence="1 2">
    <name type="scientific">Dysosmobacter welbionis</name>
    <dbReference type="NCBI Taxonomy" id="2093857"/>
    <lineage>
        <taxon>Bacteria</taxon>
        <taxon>Bacillati</taxon>
        <taxon>Bacillota</taxon>
        <taxon>Clostridia</taxon>
        <taxon>Eubacteriales</taxon>
        <taxon>Oscillospiraceae</taxon>
        <taxon>Dysosmobacter</taxon>
    </lineage>
</organism>
<reference evidence="2" key="1">
    <citation type="submission" date="2018-12" db="EMBL/GenBank/DDBJ databases">
        <title>Dusodibacter welbiota gen. nov., sp. nov., isolated from human faeces and emended description of the Oscillibacter genus.</title>
        <authorList>
            <person name="Le Roy T."/>
            <person name="Van der Smissen P."/>
            <person name="Delzenne N."/>
            <person name="Muccioli G."/>
            <person name="Collet J.F."/>
            <person name="Cani P.D."/>
        </authorList>
    </citation>
    <scope>NUCLEOTIDE SEQUENCE [LARGE SCALE GENOMIC DNA]</scope>
    <source>
        <strain evidence="2">J115</strain>
    </source>
</reference>
<dbReference type="EMBL" id="CP034413">
    <property type="protein sequence ID" value="QCI59171.1"/>
    <property type="molecule type" value="Genomic_DNA"/>
</dbReference>